<proteinExistence type="inferred from homology"/>
<dbReference type="PROSITE" id="PS51088">
    <property type="entry name" value="TEA_2"/>
    <property type="match status" value="1"/>
</dbReference>
<dbReference type="PRINTS" id="PR00065">
    <property type="entry name" value="TEADOMAIN"/>
</dbReference>
<gene>
    <name evidence="10" type="ORF">BGZ80_004517</name>
</gene>
<dbReference type="Proteomes" id="UP000703661">
    <property type="component" value="Unassembled WGS sequence"/>
</dbReference>
<evidence type="ECO:0000256" key="2">
    <source>
        <dbReference type="ARBA" id="ARBA00008421"/>
    </source>
</evidence>
<organism evidence="10 11">
    <name type="scientific">Entomortierella chlamydospora</name>
    <dbReference type="NCBI Taxonomy" id="101097"/>
    <lineage>
        <taxon>Eukaryota</taxon>
        <taxon>Fungi</taxon>
        <taxon>Fungi incertae sedis</taxon>
        <taxon>Mucoromycota</taxon>
        <taxon>Mortierellomycotina</taxon>
        <taxon>Mortierellomycetes</taxon>
        <taxon>Mortierellales</taxon>
        <taxon>Mortierellaceae</taxon>
        <taxon>Entomortierella</taxon>
    </lineage>
</organism>
<comment type="similarity">
    <text evidence="2">Belongs to the TEC1 family.</text>
</comment>
<dbReference type="InterPro" id="IPR000818">
    <property type="entry name" value="TEA/ATTS_dom"/>
</dbReference>
<dbReference type="AlphaFoldDB" id="A0A9P6SWA7"/>
<dbReference type="PANTHER" id="PTHR11834">
    <property type="entry name" value="TRANSCRIPTIONAL ENHANCER FACTOR TEF RELATED"/>
    <property type="match status" value="1"/>
</dbReference>
<keyword evidence="4" id="KW-0238">DNA-binding</keyword>
<accession>A0A9P6SWA7</accession>
<evidence type="ECO:0000256" key="4">
    <source>
        <dbReference type="ARBA" id="ARBA00023125"/>
    </source>
</evidence>
<dbReference type="Pfam" id="PF01285">
    <property type="entry name" value="TEA"/>
    <property type="match status" value="1"/>
</dbReference>
<sequence>MKVWPEAVERAFMEAIAEIPKLGRRKVPLHEKHYGRNELIAAYIHKETNQSRTRKQVSSHIQVLKNTRKEDLTLMELLSDGSPDESNDPAWLEAAMVKIRKIFGEDRLQDSPSSPTSPTSPSDNIHDFSLMEKRRSHDDDDEEEERKPRHNRQLSIASILNPVPEQRQAASDCSNGEFAEIAPRDTAFSSSSTAYSREERSYSQHDYEKPRLGQDSLWQEKQPPHYVEYSSQEPSGAGAYSPRRPENSPGSQHSSSEGYDLSHSYRSENHMFWPCHFKLIQEENHLSNSSSHGLPQLVSRESTLVEHSTPFNDFLQSEDIRVLDDTRFPRLKEAFSHKRCLFIRCKMGLNLDGFSRQTRLLSKNLFQSRQRLTIRCDTTVYSFGKEVVGGVEIKQATQRGDRFMYEFKIVDAWLEQFLCTLSDGAKEERESALQNMTIVQEFSSLIPSQVDPDEEPRLEPLLVVAYEFFVGHGTLNTYRLTSGPPPASVRARSHTWDHPTTPWVHQMSLWNAPDENRYAHKRPSLEFEQEWPPQPKKHRRELHPSYPPFKYV</sequence>
<dbReference type="InterPro" id="IPR038096">
    <property type="entry name" value="TEA/ATTS_sf"/>
</dbReference>
<keyword evidence="11" id="KW-1185">Reference proteome</keyword>
<comment type="caution">
    <text evidence="10">The sequence shown here is derived from an EMBL/GenBank/DDBJ whole genome shotgun (WGS) entry which is preliminary data.</text>
</comment>
<reference evidence="10" key="1">
    <citation type="journal article" date="2020" name="Fungal Divers.">
        <title>Resolving the Mortierellaceae phylogeny through synthesis of multi-gene phylogenetics and phylogenomics.</title>
        <authorList>
            <person name="Vandepol N."/>
            <person name="Liber J."/>
            <person name="Desiro A."/>
            <person name="Na H."/>
            <person name="Kennedy M."/>
            <person name="Barry K."/>
            <person name="Grigoriev I.V."/>
            <person name="Miller A.N."/>
            <person name="O'Donnell K."/>
            <person name="Stajich J.E."/>
            <person name="Bonito G."/>
        </authorList>
    </citation>
    <scope>NUCLEOTIDE SEQUENCE</scope>
    <source>
        <strain evidence="10">NRRL 2769</strain>
    </source>
</reference>
<name>A0A9P6SWA7_9FUNG</name>
<evidence type="ECO:0000313" key="11">
    <source>
        <dbReference type="Proteomes" id="UP000703661"/>
    </source>
</evidence>
<dbReference type="GO" id="GO:0000981">
    <property type="term" value="F:DNA-binding transcription factor activity, RNA polymerase II-specific"/>
    <property type="evidence" value="ECO:0007669"/>
    <property type="project" value="TreeGrafter"/>
</dbReference>
<evidence type="ECO:0000259" key="9">
    <source>
        <dbReference type="PROSITE" id="PS51088"/>
    </source>
</evidence>
<feature type="compositionally biased region" description="Polar residues" evidence="8">
    <location>
        <begin position="248"/>
        <end position="257"/>
    </location>
</feature>
<protein>
    <recommendedName>
        <fullName evidence="9">TEA domain-containing protein</fullName>
    </recommendedName>
</protein>
<evidence type="ECO:0000256" key="3">
    <source>
        <dbReference type="ARBA" id="ARBA00023015"/>
    </source>
</evidence>
<keyword evidence="5" id="KW-0804">Transcription</keyword>
<dbReference type="InterPro" id="IPR041086">
    <property type="entry name" value="YBD"/>
</dbReference>
<comment type="subcellular location">
    <subcellularLocation>
        <location evidence="1">Nucleus</location>
    </subcellularLocation>
</comment>
<feature type="DNA-binding region" description="TEA" evidence="7">
    <location>
        <begin position="1"/>
        <end position="71"/>
    </location>
</feature>
<feature type="region of interest" description="Disordered" evidence="8">
    <location>
        <begin position="224"/>
        <end position="261"/>
    </location>
</feature>
<dbReference type="Gene3D" id="2.70.50.80">
    <property type="match status" value="1"/>
</dbReference>
<evidence type="ECO:0000256" key="8">
    <source>
        <dbReference type="SAM" id="MobiDB-lite"/>
    </source>
</evidence>
<dbReference type="Gene3D" id="6.10.20.40">
    <property type="entry name" value="TEA/ATTS domain"/>
    <property type="match status" value="1"/>
</dbReference>
<evidence type="ECO:0000256" key="6">
    <source>
        <dbReference type="ARBA" id="ARBA00023242"/>
    </source>
</evidence>
<evidence type="ECO:0000256" key="7">
    <source>
        <dbReference type="PROSITE-ProRule" id="PRU00505"/>
    </source>
</evidence>
<keyword evidence="3" id="KW-0805">Transcription regulation</keyword>
<dbReference type="SMART" id="SM00426">
    <property type="entry name" value="TEA"/>
    <property type="match status" value="1"/>
</dbReference>
<dbReference type="InterPro" id="IPR050937">
    <property type="entry name" value="TEC1_TEAD_TF"/>
</dbReference>
<dbReference type="GO" id="GO:0005634">
    <property type="term" value="C:nucleus"/>
    <property type="evidence" value="ECO:0007669"/>
    <property type="project" value="UniProtKB-SubCell"/>
</dbReference>
<feature type="compositionally biased region" description="Basic and acidic residues" evidence="8">
    <location>
        <begin position="124"/>
        <end position="138"/>
    </location>
</feature>
<evidence type="ECO:0000256" key="1">
    <source>
        <dbReference type="ARBA" id="ARBA00004123"/>
    </source>
</evidence>
<dbReference type="PROSITE" id="PS00554">
    <property type="entry name" value="TEA_1"/>
    <property type="match status" value="1"/>
</dbReference>
<dbReference type="Pfam" id="PF17725">
    <property type="entry name" value="YBD"/>
    <property type="match status" value="1"/>
</dbReference>
<keyword evidence="6" id="KW-0539">Nucleus</keyword>
<dbReference type="GO" id="GO:0000978">
    <property type="term" value="F:RNA polymerase II cis-regulatory region sequence-specific DNA binding"/>
    <property type="evidence" value="ECO:0007669"/>
    <property type="project" value="TreeGrafter"/>
</dbReference>
<dbReference type="PANTHER" id="PTHR11834:SF0">
    <property type="entry name" value="PROTEIN SCALLOPED"/>
    <property type="match status" value="1"/>
</dbReference>
<feature type="compositionally biased region" description="Basic and acidic residues" evidence="8">
    <location>
        <begin position="196"/>
        <end position="210"/>
    </location>
</feature>
<feature type="region of interest" description="Disordered" evidence="8">
    <location>
        <begin position="181"/>
        <end position="210"/>
    </location>
</feature>
<dbReference type="GO" id="GO:0005667">
    <property type="term" value="C:transcription regulator complex"/>
    <property type="evidence" value="ECO:0007669"/>
    <property type="project" value="TreeGrafter"/>
</dbReference>
<dbReference type="EMBL" id="JAAAID010002298">
    <property type="protein sequence ID" value="KAG0007554.1"/>
    <property type="molecule type" value="Genomic_DNA"/>
</dbReference>
<feature type="compositionally biased region" description="Low complexity" evidence="8">
    <location>
        <begin position="111"/>
        <end position="122"/>
    </location>
</feature>
<feature type="domain" description="TEA" evidence="9">
    <location>
        <begin position="1"/>
        <end position="71"/>
    </location>
</feature>
<evidence type="ECO:0000313" key="10">
    <source>
        <dbReference type="EMBL" id="KAG0007554.1"/>
    </source>
</evidence>
<feature type="region of interest" description="Disordered" evidence="8">
    <location>
        <begin position="526"/>
        <end position="552"/>
    </location>
</feature>
<evidence type="ECO:0000256" key="5">
    <source>
        <dbReference type="ARBA" id="ARBA00023163"/>
    </source>
</evidence>
<feature type="region of interest" description="Disordered" evidence="8">
    <location>
        <begin position="105"/>
        <end position="152"/>
    </location>
</feature>